<feature type="region of interest" description="Disordered" evidence="1">
    <location>
        <begin position="208"/>
        <end position="234"/>
    </location>
</feature>
<dbReference type="EMBL" id="JARBHB010000004">
    <property type="protein sequence ID" value="KAJ8887792.1"/>
    <property type="molecule type" value="Genomic_DNA"/>
</dbReference>
<gene>
    <name evidence="2" type="ORF">PR048_014010</name>
</gene>
<accession>A0ABQ9HTS1</accession>
<dbReference type="Proteomes" id="UP001159363">
    <property type="component" value="Chromosome X"/>
</dbReference>
<evidence type="ECO:0000256" key="1">
    <source>
        <dbReference type="SAM" id="MobiDB-lite"/>
    </source>
</evidence>
<organism evidence="2 3">
    <name type="scientific">Dryococelus australis</name>
    <dbReference type="NCBI Taxonomy" id="614101"/>
    <lineage>
        <taxon>Eukaryota</taxon>
        <taxon>Metazoa</taxon>
        <taxon>Ecdysozoa</taxon>
        <taxon>Arthropoda</taxon>
        <taxon>Hexapoda</taxon>
        <taxon>Insecta</taxon>
        <taxon>Pterygota</taxon>
        <taxon>Neoptera</taxon>
        <taxon>Polyneoptera</taxon>
        <taxon>Phasmatodea</taxon>
        <taxon>Verophasmatodea</taxon>
        <taxon>Anareolatae</taxon>
        <taxon>Phasmatidae</taxon>
        <taxon>Eurycanthinae</taxon>
        <taxon>Dryococelus</taxon>
    </lineage>
</organism>
<evidence type="ECO:0000313" key="3">
    <source>
        <dbReference type="Proteomes" id="UP001159363"/>
    </source>
</evidence>
<proteinExistence type="predicted"/>
<name>A0ABQ9HTS1_9NEOP</name>
<keyword evidence="3" id="KW-1185">Reference proteome</keyword>
<protein>
    <submittedName>
        <fullName evidence="2">Uncharacterized protein</fullName>
    </submittedName>
</protein>
<comment type="caution">
    <text evidence="2">The sequence shown here is derived from an EMBL/GenBank/DDBJ whole genome shotgun (WGS) entry which is preliminary data.</text>
</comment>
<reference evidence="2 3" key="1">
    <citation type="submission" date="2023-02" db="EMBL/GenBank/DDBJ databases">
        <title>LHISI_Scaffold_Assembly.</title>
        <authorList>
            <person name="Stuart O.P."/>
            <person name="Cleave R."/>
            <person name="Magrath M.J.L."/>
            <person name="Mikheyev A.S."/>
        </authorList>
    </citation>
    <scope>NUCLEOTIDE SEQUENCE [LARGE SCALE GENOMIC DNA]</scope>
    <source>
        <strain evidence="2">Daus_M_001</strain>
        <tissue evidence="2">Leg muscle</tissue>
    </source>
</reference>
<evidence type="ECO:0000313" key="2">
    <source>
        <dbReference type="EMBL" id="KAJ8887792.1"/>
    </source>
</evidence>
<sequence>MEVDAGGDVGISAEVVDGAGKTGDISLEEEIDCEKQLVGNIHPTLTYLAMVNVVYKQAQTILLSLRSEIAIYRDAKKMTNERTRWLSNEGESQTLAMQANGKREKTRWHVEHRRERKAAPLATESGVEFRKYKIRKVSGFRRRALPSIPEAFFPAVDPTCRGRVQKCSLIVNSLQHSSVCIRRGREPNCRSYSDRGSAITPARYAVANETLDPSPDPRAANQSAGTRTSKEPPRNFVVSLSGDNFLPDWANQNCVILTPSVRDSRAGTYNARQLKSSNHETVRLLASHQGERGSILGPVTPGFSQVVIVQDVLVGGFSQGSPVSPSRAFRRCSKLSSLLRAAQIYPLRSTRHQNGGANQQHLGIPFANGNLFVKPRVFRGLSWQQARLHRSLYTRVIIVCY</sequence>